<dbReference type="InterPro" id="IPR011990">
    <property type="entry name" value="TPR-like_helical_dom_sf"/>
</dbReference>
<dbReference type="PROSITE" id="PS50123">
    <property type="entry name" value="CHER"/>
    <property type="match status" value="1"/>
</dbReference>
<dbReference type="PRINTS" id="PR00996">
    <property type="entry name" value="CHERMTFRASE"/>
</dbReference>
<dbReference type="Gene3D" id="1.25.40.10">
    <property type="entry name" value="Tetratricopeptide repeat domain"/>
    <property type="match status" value="1"/>
</dbReference>
<proteinExistence type="predicted"/>
<dbReference type="PANTHER" id="PTHR24422:SF10">
    <property type="entry name" value="CHEMOTAXIS PROTEIN METHYLTRANSFERASE 2"/>
    <property type="match status" value="1"/>
</dbReference>
<accession>A0A7T3RDM1</accession>
<dbReference type="Pfam" id="PF01739">
    <property type="entry name" value="CheR"/>
    <property type="match status" value="1"/>
</dbReference>
<name>A0A7T3RDM1_9SPIR</name>
<dbReference type="InterPro" id="IPR022642">
    <property type="entry name" value="CheR_C"/>
</dbReference>
<organism evidence="2 3">
    <name type="scientific">Treponema peruense</name>
    <dbReference type="NCBI Taxonomy" id="2787628"/>
    <lineage>
        <taxon>Bacteria</taxon>
        <taxon>Pseudomonadati</taxon>
        <taxon>Spirochaetota</taxon>
        <taxon>Spirochaetia</taxon>
        <taxon>Spirochaetales</taxon>
        <taxon>Treponemataceae</taxon>
        <taxon>Treponema</taxon>
    </lineage>
</organism>
<dbReference type="AlphaFoldDB" id="A0A7T3RDM1"/>
<dbReference type="PANTHER" id="PTHR24422">
    <property type="entry name" value="CHEMOTAXIS PROTEIN METHYLTRANSFERASE"/>
    <property type="match status" value="1"/>
</dbReference>
<evidence type="ECO:0000259" key="1">
    <source>
        <dbReference type="PROSITE" id="PS50123"/>
    </source>
</evidence>
<dbReference type="InterPro" id="IPR000780">
    <property type="entry name" value="CheR_MeTrfase"/>
</dbReference>
<dbReference type="Proteomes" id="UP000595224">
    <property type="component" value="Chromosome"/>
</dbReference>
<gene>
    <name evidence="2" type="ORF">IWA51_00330</name>
</gene>
<dbReference type="SUPFAM" id="SSF53335">
    <property type="entry name" value="S-adenosyl-L-methionine-dependent methyltransferases"/>
    <property type="match status" value="1"/>
</dbReference>
<dbReference type="GO" id="GO:0008757">
    <property type="term" value="F:S-adenosylmethionine-dependent methyltransferase activity"/>
    <property type="evidence" value="ECO:0007669"/>
    <property type="project" value="InterPro"/>
</dbReference>
<dbReference type="InterPro" id="IPR029063">
    <property type="entry name" value="SAM-dependent_MTases_sf"/>
</dbReference>
<keyword evidence="3" id="KW-1185">Reference proteome</keyword>
<dbReference type="KEGG" id="tper:IWA51_00330"/>
<evidence type="ECO:0000313" key="3">
    <source>
        <dbReference type="Proteomes" id="UP000595224"/>
    </source>
</evidence>
<dbReference type="RefSeq" id="WP_198442707.1">
    <property type="nucleotide sequence ID" value="NZ_CBCSHE010000024.1"/>
</dbReference>
<feature type="domain" description="CheR-type methyltransferase" evidence="1">
    <location>
        <begin position="14"/>
        <end position="241"/>
    </location>
</feature>
<dbReference type="SUPFAM" id="SSF48452">
    <property type="entry name" value="TPR-like"/>
    <property type="match status" value="1"/>
</dbReference>
<dbReference type="SMART" id="SM00138">
    <property type="entry name" value="MeTrc"/>
    <property type="match status" value="1"/>
</dbReference>
<dbReference type="InterPro" id="IPR050903">
    <property type="entry name" value="Bact_Chemotaxis_MeTrfase"/>
</dbReference>
<reference evidence="2 3" key="1">
    <citation type="submission" date="2020-11" db="EMBL/GenBank/DDBJ databases">
        <title>Treponema Peruensis nv. sp., first commensal Treponema isolated from human feces.</title>
        <authorList>
            <person name="Belkhou C."/>
            <person name="Raes J."/>
        </authorList>
    </citation>
    <scope>NUCLEOTIDE SEQUENCE [LARGE SCALE GENOMIC DNA]</scope>
    <source>
        <strain evidence="2 3">RCC2812</strain>
    </source>
</reference>
<dbReference type="Gene3D" id="3.40.50.150">
    <property type="entry name" value="Vaccinia Virus protein VP39"/>
    <property type="match status" value="1"/>
</dbReference>
<evidence type="ECO:0000313" key="2">
    <source>
        <dbReference type="EMBL" id="QQA01115.1"/>
    </source>
</evidence>
<sequence length="462" mass="53193">MTQEIVSNVIIPRINDYCGIKIGTVHERNIVRYIENKISENKTTLENYTQKLVVGTKEFDELINCATVNETYFFREQIQFDFLHEQFFPKFKGRCVKIWSGACASGEEPLSLCALALSCGAVPEVFASDIDSSELEFFRNGIYKKYSFNNDGSKYKHLLEETDCGTFCDDEFRISQKCKTFFHIIRYNLKDQNPPDFFGKVDIIFIRNAFIYFDIPLRKHILENACKKLVPGGLLFLSVGEICCIEDSIIPRGMEKKNWGNVFYLQKTEGTAGEQTSVCETNCIKNTDSLKNSNAVNVASVKSQKQKKIPAQQNLNHSKECDDPKAAYEKINSFLAKQNYFEAELTARNLSLPMSKKFYQDYFIAMVLKSAKRYDEAKEYFESAQSFCPSFWPAFFYNGIMLKEQGLDKDASRSFEKCLAKLQKYLDANKTEFDFLSESFSPSYFINICKKLTLSESAYENR</sequence>
<dbReference type="EMBL" id="CP064936">
    <property type="protein sequence ID" value="QQA01115.1"/>
    <property type="molecule type" value="Genomic_DNA"/>
</dbReference>
<protein>
    <recommendedName>
        <fullName evidence="1">CheR-type methyltransferase domain-containing protein</fullName>
    </recommendedName>
</protein>